<feature type="transmembrane region" description="Helical" evidence="1">
    <location>
        <begin position="7"/>
        <end position="24"/>
    </location>
</feature>
<keyword evidence="3" id="KW-1185">Reference proteome</keyword>
<keyword evidence="1" id="KW-1133">Transmembrane helix</keyword>
<dbReference type="RefSeq" id="WP_032088175.1">
    <property type="nucleotide sequence ID" value="NZ_JBJOSA010000020.1"/>
</dbReference>
<name>A0ABW8VTT2_9BACI</name>
<comment type="caution">
    <text evidence="2">The sequence shown here is derived from an EMBL/GenBank/DDBJ whole genome shotgun (WGS) entry which is preliminary data.</text>
</comment>
<keyword evidence="1" id="KW-0812">Transmembrane</keyword>
<accession>A0ABW8VTT2</accession>
<feature type="transmembrane region" description="Helical" evidence="1">
    <location>
        <begin position="79"/>
        <end position="97"/>
    </location>
</feature>
<gene>
    <name evidence="2" type="ORF">ACKA06_17935</name>
</gene>
<organism evidence="2 3">
    <name type="scientific">Rossellomorea oryzaecorticis</name>
    <dbReference type="NCBI Taxonomy" id="1396505"/>
    <lineage>
        <taxon>Bacteria</taxon>
        <taxon>Bacillati</taxon>
        <taxon>Bacillota</taxon>
        <taxon>Bacilli</taxon>
        <taxon>Bacillales</taxon>
        <taxon>Bacillaceae</taxon>
        <taxon>Rossellomorea</taxon>
    </lineage>
</organism>
<evidence type="ECO:0000313" key="3">
    <source>
        <dbReference type="Proteomes" id="UP001628668"/>
    </source>
</evidence>
<keyword evidence="1" id="KW-0472">Membrane</keyword>
<evidence type="ECO:0000313" key="2">
    <source>
        <dbReference type="EMBL" id="MFL8938668.1"/>
    </source>
</evidence>
<dbReference type="EMBL" id="JBJOSA010000020">
    <property type="protein sequence ID" value="MFL8938668.1"/>
    <property type="molecule type" value="Genomic_DNA"/>
</dbReference>
<evidence type="ECO:0000256" key="1">
    <source>
        <dbReference type="SAM" id="Phobius"/>
    </source>
</evidence>
<protein>
    <submittedName>
        <fullName evidence="2">Uncharacterized protein</fullName>
    </submittedName>
</protein>
<sequence length="111" mass="12736">MSDIKWHIMIDSIAAVMIIISLFLTDYLLWTRVVLLIFAAADILMMVNRKKIRKSVFIIISAVFLLSLVMTGLLEKFTVYMIIYGIVVVIASYRTLFETDKEMGKKPRANS</sequence>
<feature type="transmembrane region" description="Helical" evidence="1">
    <location>
        <begin position="55"/>
        <end position="73"/>
    </location>
</feature>
<proteinExistence type="predicted"/>
<dbReference type="Proteomes" id="UP001628668">
    <property type="component" value="Unassembled WGS sequence"/>
</dbReference>
<reference evidence="2 3" key="1">
    <citation type="submission" date="2024-12" db="EMBL/GenBank/DDBJ databases">
        <authorList>
            <person name="Li X."/>
            <person name="Zhang D."/>
        </authorList>
    </citation>
    <scope>NUCLEOTIDE SEQUENCE [LARGE SCALE GENOMIC DNA]</scope>
    <source>
        <strain evidence="2 3">JCM19602</strain>
    </source>
</reference>